<evidence type="ECO:0000313" key="2">
    <source>
        <dbReference type="Proteomes" id="UP000196587"/>
    </source>
</evidence>
<dbReference type="Proteomes" id="UP000196587">
    <property type="component" value="Unassembled WGS sequence"/>
</dbReference>
<accession>A0A1Y4JSB0</accession>
<reference evidence="2" key="1">
    <citation type="submission" date="2017-04" db="EMBL/GenBank/DDBJ databases">
        <title>Function of individual gut microbiota members based on whole genome sequencing of pure cultures obtained from chicken caecum.</title>
        <authorList>
            <person name="Medvecky M."/>
            <person name="Cejkova D."/>
            <person name="Polansky O."/>
            <person name="Karasova D."/>
            <person name="Kubasova T."/>
            <person name="Cizek A."/>
            <person name="Rychlik I."/>
        </authorList>
    </citation>
    <scope>NUCLEOTIDE SEQUENCE [LARGE SCALE GENOMIC DNA]</scope>
    <source>
        <strain evidence="2">An189</strain>
    </source>
</reference>
<dbReference type="EMBL" id="NFKE01000003">
    <property type="protein sequence ID" value="OUP35334.1"/>
    <property type="molecule type" value="Genomic_DNA"/>
</dbReference>
<organism evidence="1 2">
    <name type="scientific">Bacteroides clarus</name>
    <dbReference type="NCBI Taxonomy" id="626929"/>
    <lineage>
        <taxon>Bacteria</taxon>
        <taxon>Pseudomonadati</taxon>
        <taxon>Bacteroidota</taxon>
        <taxon>Bacteroidia</taxon>
        <taxon>Bacteroidales</taxon>
        <taxon>Bacteroidaceae</taxon>
        <taxon>Bacteroides</taxon>
    </lineage>
</organism>
<comment type="caution">
    <text evidence="1">The sequence shown here is derived from an EMBL/GenBank/DDBJ whole genome shotgun (WGS) entry which is preliminary data.</text>
</comment>
<evidence type="ECO:0000313" key="1">
    <source>
        <dbReference type="EMBL" id="OUP35334.1"/>
    </source>
</evidence>
<proteinExistence type="predicted"/>
<gene>
    <name evidence="1" type="ORF">B5F24_05010</name>
</gene>
<name>A0A1Y4JSB0_9BACE</name>
<dbReference type="AlphaFoldDB" id="A0A1Y4JSB0"/>
<protein>
    <submittedName>
        <fullName evidence="1">Uncharacterized protein</fullName>
    </submittedName>
</protein>
<dbReference type="RefSeq" id="WP_087412300.1">
    <property type="nucleotide sequence ID" value="NZ_NFKE01000003.1"/>
</dbReference>
<sequence>MGRKQQNTIETNKPFSLRVIYAGGGMYDIIFSYKTTVFQPISYEEYKEYCRLCYLYPVRAKNYLLDLVNFEGTPYKRSDFRFIGKDDEPTEGIIALWQEIEKGL</sequence>